<evidence type="ECO:0000256" key="6">
    <source>
        <dbReference type="ARBA" id="ARBA00023136"/>
    </source>
</evidence>
<feature type="transmembrane region" description="Helical" evidence="7">
    <location>
        <begin position="263"/>
        <end position="281"/>
    </location>
</feature>
<gene>
    <name evidence="9" type="ORF">ELE36_14070</name>
</gene>
<evidence type="ECO:0000256" key="4">
    <source>
        <dbReference type="ARBA" id="ARBA00022692"/>
    </source>
</evidence>
<feature type="transmembrane region" description="Helical" evidence="7">
    <location>
        <begin position="316"/>
        <end position="339"/>
    </location>
</feature>
<evidence type="ECO:0000256" key="2">
    <source>
        <dbReference type="ARBA" id="ARBA00022448"/>
    </source>
</evidence>
<keyword evidence="4 7" id="KW-0812">Transmembrane</keyword>
<dbReference type="CDD" id="cd06173">
    <property type="entry name" value="MFS_MefA_like"/>
    <property type="match status" value="1"/>
</dbReference>
<feature type="transmembrane region" description="Helical" evidence="7">
    <location>
        <begin position="381"/>
        <end position="401"/>
    </location>
</feature>
<dbReference type="AlphaFoldDB" id="A0A411HLM2"/>
<protein>
    <submittedName>
        <fullName evidence="9">MFS transporter</fullName>
    </submittedName>
</protein>
<proteinExistence type="predicted"/>
<evidence type="ECO:0000256" key="1">
    <source>
        <dbReference type="ARBA" id="ARBA00004651"/>
    </source>
</evidence>
<feature type="transmembrane region" description="Helical" evidence="7">
    <location>
        <begin position="293"/>
        <end position="310"/>
    </location>
</feature>
<keyword evidence="3" id="KW-1003">Cell membrane</keyword>
<feature type="transmembrane region" description="Helical" evidence="7">
    <location>
        <begin position="51"/>
        <end position="71"/>
    </location>
</feature>
<dbReference type="Gene3D" id="1.20.1250.20">
    <property type="entry name" value="MFS general substrate transporter like domains"/>
    <property type="match status" value="1"/>
</dbReference>
<dbReference type="EMBL" id="CP035704">
    <property type="protein sequence ID" value="QBB71388.1"/>
    <property type="molecule type" value="Genomic_DNA"/>
</dbReference>
<keyword evidence="10" id="KW-1185">Reference proteome</keyword>
<dbReference type="SUPFAM" id="SSF103473">
    <property type="entry name" value="MFS general substrate transporter"/>
    <property type="match status" value="1"/>
</dbReference>
<feature type="transmembrane region" description="Helical" evidence="7">
    <location>
        <begin position="179"/>
        <end position="196"/>
    </location>
</feature>
<keyword evidence="2" id="KW-0813">Transport</keyword>
<dbReference type="Proteomes" id="UP000291562">
    <property type="component" value="Chromosome"/>
</dbReference>
<dbReference type="InterPro" id="IPR020846">
    <property type="entry name" value="MFS_dom"/>
</dbReference>
<feature type="transmembrane region" description="Helical" evidence="7">
    <location>
        <begin position="230"/>
        <end position="251"/>
    </location>
</feature>
<evidence type="ECO:0000313" key="10">
    <source>
        <dbReference type="Proteomes" id="UP000291562"/>
    </source>
</evidence>
<feature type="transmembrane region" description="Helical" evidence="7">
    <location>
        <begin position="351"/>
        <end position="375"/>
    </location>
</feature>
<organism evidence="9 10">
    <name type="scientific">Pseudolysobacter antarcticus</name>
    <dbReference type="NCBI Taxonomy" id="2511995"/>
    <lineage>
        <taxon>Bacteria</taxon>
        <taxon>Pseudomonadati</taxon>
        <taxon>Pseudomonadota</taxon>
        <taxon>Gammaproteobacteria</taxon>
        <taxon>Lysobacterales</taxon>
        <taxon>Rhodanobacteraceae</taxon>
        <taxon>Pseudolysobacter</taxon>
    </lineage>
</organism>
<name>A0A411HLM2_9GAMM</name>
<dbReference type="GO" id="GO:0022857">
    <property type="term" value="F:transmembrane transporter activity"/>
    <property type="evidence" value="ECO:0007669"/>
    <property type="project" value="InterPro"/>
</dbReference>
<dbReference type="InterPro" id="IPR036259">
    <property type="entry name" value="MFS_trans_sf"/>
</dbReference>
<feature type="transmembrane region" description="Helical" evidence="7">
    <location>
        <begin position="21"/>
        <end position="45"/>
    </location>
</feature>
<dbReference type="Pfam" id="PF05977">
    <property type="entry name" value="MFS_3"/>
    <property type="match status" value="1"/>
</dbReference>
<dbReference type="OrthoDB" id="9775268at2"/>
<evidence type="ECO:0000313" key="9">
    <source>
        <dbReference type="EMBL" id="QBB71388.1"/>
    </source>
</evidence>
<dbReference type="PANTHER" id="PTHR23513">
    <property type="entry name" value="INTEGRAL MEMBRANE EFFLUX PROTEIN-RELATED"/>
    <property type="match status" value="1"/>
</dbReference>
<evidence type="ECO:0000256" key="7">
    <source>
        <dbReference type="SAM" id="Phobius"/>
    </source>
</evidence>
<keyword evidence="5 7" id="KW-1133">Transmembrane helix</keyword>
<reference evidence="9 10" key="1">
    <citation type="submission" date="2019-01" db="EMBL/GenBank/DDBJ databases">
        <title>Pseudolysobacter antarctica gen. nov., sp. nov., isolated from Fildes Peninsula, Antarctica.</title>
        <authorList>
            <person name="Wei Z."/>
            <person name="Peng F."/>
        </authorList>
    </citation>
    <scope>NUCLEOTIDE SEQUENCE [LARGE SCALE GENOMIC DNA]</scope>
    <source>
        <strain evidence="9 10">AQ6-296</strain>
    </source>
</reference>
<evidence type="ECO:0000256" key="5">
    <source>
        <dbReference type="ARBA" id="ARBA00022989"/>
    </source>
</evidence>
<dbReference type="InterPro" id="IPR010290">
    <property type="entry name" value="TM_effector"/>
</dbReference>
<dbReference type="GO" id="GO:0005886">
    <property type="term" value="C:plasma membrane"/>
    <property type="evidence" value="ECO:0007669"/>
    <property type="project" value="UniProtKB-SubCell"/>
</dbReference>
<feature type="domain" description="Major facilitator superfamily (MFS) profile" evidence="8">
    <location>
        <begin position="224"/>
        <end position="433"/>
    </location>
</feature>
<dbReference type="RefSeq" id="WP_129834340.1">
    <property type="nucleotide sequence ID" value="NZ_CP035704.1"/>
</dbReference>
<keyword evidence="6 7" id="KW-0472">Membrane</keyword>
<evidence type="ECO:0000256" key="3">
    <source>
        <dbReference type="ARBA" id="ARBA00022475"/>
    </source>
</evidence>
<evidence type="ECO:0000259" key="8">
    <source>
        <dbReference type="PROSITE" id="PS50850"/>
    </source>
</evidence>
<accession>A0A411HLM2</accession>
<dbReference type="PANTHER" id="PTHR23513:SF11">
    <property type="entry name" value="STAPHYLOFERRIN A TRANSPORTER"/>
    <property type="match status" value="1"/>
</dbReference>
<sequence length="433" mass="45613">MSAVVPDGGMLRALRSRNYRLFFAGQLISLIGTWMQTVAQSWLVYSLTGSTALLGLVGFCNQIPVFLLATIGGTVADRFPKRTILLCTQSASMLLASVLAALTLSGAVQVEHVFVLASLLGVCNAFDIPTRQSFIVEMVGKPDLMNAIALNSSMFNGARLLGPALAGVLVTSIGEGWCFLLNALSYIAVLTGLLLMRLPAAMVTRKHGSPLADILEGFRFVATTRPIRSLLLLLGGMSLLGMPYTVLMPVFAAKILHGNAYELGWLMSSAGLGALIGALLLARRSRLKGLGNWVFRAALGFGLGLIAFSFSRSLPLSMALLVVVGLCMMLQMASCNTLIQSLCPDALRGRVMAVYAMMFMGMAPIGALLAGFFAGHIGAPATVAIGGIASVIIAVLFGLHLPQFPVSAHEMLVGTAAATQPLAQNEAQSPDVR</sequence>
<dbReference type="PROSITE" id="PS50850">
    <property type="entry name" value="MFS"/>
    <property type="match status" value="1"/>
</dbReference>
<dbReference type="KEGG" id="xbc:ELE36_14070"/>
<comment type="subcellular location">
    <subcellularLocation>
        <location evidence="1">Cell membrane</location>
        <topology evidence="1">Multi-pass membrane protein</topology>
    </subcellularLocation>
</comment>